<dbReference type="SUPFAM" id="SSF63380">
    <property type="entry name" value="Riboflavin synthase domain-like"/>
    <property type="match status" value="1"/>
</dbReference>
<dbReference type="PANTHER" id="PTHR30157:SF0">
    <property type="entry name" value="NADPH-DEPENDENT FERRIC-CHELATE REDUCTASE"/>
    <property type="match status" value="1"/>
</dbReference>
<gene>
    <name evidence="2" type="ORF">EV380_0203</name>
</gene>
<dbReference type="AlphaFoldDB" id="A0A4Q8AAX7"/>
<dbReference type="InterPro" id="IPR017927">
    <property type="entry name" value="FAD-bd_FR_type"/>
</dbReference>
<dbReference type="Gene3D" id="3.40.50.80">
    <property type="entry name" value="Nucleotide-binding domain of ferredoxin-NADP reductase (FNR) module"/>
    <property type="match status" value="1"/>
</dbReference>
<accession>A0A4Q8AAX7</accession>
<evidence type="ECO:0000259" key="1">
    <source>
        <dbReference type="PROSITE" id="PS51384"/>
    </source>
</evidence>
<comment type="caution">
    <text evidence="2">The sequence shown here is derived from an EMBL/GenBank/DDBJ whole genome shotgun (WGS) entry which is preliminary data.</text>
</comment>
<dbReference type="Proteomes" id="UP000292685">
    <property type="component" value="Unassembled WGS sequence"/>
</dbReference>
<dbReference type="InterPro" id="IPR013113">
    <property type="entry name" value="SIP_FAD-bd"/>
</dbReference>
<proteinExistence type="predicted"/>
<dbReference type="Pfam" id="PF04954">
    <property type="entry name" value="SIP"/>
    <property type="match status" value="1"/>
</dbReference>
<dbReference type="Gene3D" id="2.40.30.10">
    <property type="entry name" value="Translation factors"/>
    <property type="match status" value="1"/>
</dbReference>
<dbReference type="PANTHER" id="PTHR30157">
    <property type="entry name" value="FERRIC REDUCTASE, NADPH-DEPENDENT"/>
    <property type="match status" value="1"/>
</dbReference>
<reference evidence="2 3" key="1">
    <citation type="submission" date="2019-02" db="EMBL/GenBank/DDBJ databases">
        <title>Sequencing the genomes of 1000 actinobacteria strains.</title>
        <authorList>
            <person name="Klenk H.-P."/>
        </authorList>
    </citation>
    <scope>NUCLEOTIDE SEQUENCE [LARGE SCALE GENOMIC DNA]</scope>
    <source>
        <strain evidence="2 3">DSM 17364</strain>
    </source>
</reference>
<organism evidence="2 3">
    <name type="scientific">Zhihengliuella halotolerans</name>
    <dbReference type="NCBI Taxonomy" id="370736"/>
    <lineage>
        <taxon>Bacteria</taxon>
        <taxon>Bacillati</taxon>
        <taxon>Actinomycetota</taxon>
        <taxon>Actinomycetes</taxon>
        <taxon>Micrococcales</taxon>
        <taxon>Micrococcaceae</taxon>
        <taxon>Zhihengliuella</taxon>
    </lineage>
</organism>
<dbReference type="GO" id="GO:0016491">
    <property type="term" value="F:oxidoreductase activity"/>
    <property type="evidence" value="ECO:0007669"/>
    <property type="project" value="InterPro"/>
</dbReference>
<dbReference type="PROSITE" id="PS51384">
    <property type="entry name" value="FAD_FR"/>
    <property type="match status" value="1"/>
</dbReference>
<feature type="domain" description="FAD-binding FR-type" evidence="1">
    <location>
        <begin position="11"/>
        <end position="136"/>
    </location>
</feature>
<dbReference type="RefSeq" id="WP_130448725.1">
    <property type="nucleotide sequence ID" value="NZ_SHLA01000001.1"/>
</dbReference>
<dbReference type="EMBL" id="SHLA01000001">
    <property type="protein sequence ID" value="RZU60659.1"/>
    <property type="molecule type" value="Genomic_DNA"/>
</dbReference>
<name>A0A4Q8AAX7_9MICC</name>
<dbReference type="InterPro" id="IPR007037">
    <property type="entry name" value="SIP_rossman_dom"/>
</dbReference>
<evidence type="ECO:0000313" key="2">
    <source>
        <dbReference type="EMBL" id="RZU60659.1"/>
    </source>
</evidence>
<dbReference type="InterPro" id="IPR017938">
    <property type="entry name" value="Riboflavin_synthase-like_b-brl"/>
</dbReference>
<dbReference type="Pfam" id="PF08021">
    <property type="entry name" value="FAD_binding_9"/>
    <property type="match status" value="1"/>
</dbReference>
<dbReference type="InterPro" id="IPR039261">
    <property type="entry name" value="FNR_nucleotide-bd"/>
</dbReference>
<protein>
    <submittedName>
        <fullName evidence="2">NADPH-dependent ferric siderophore reductase</fullName>
    </submittedName>
</protein>
<dbReference type="OrthoDB" id="9814826at2"/>
<dbReference type="InterPro" id="IPR039374">
    <property type="entry name" value="SIP_fam"/>
</dbReference>
<evidence type="ECO:0000313" key="3">
    <source>
        <dbReference type="Proteomes" id="UP000292685"/>
    </source>
</evidence>
<keyword evidence="3" id="KW-1185">Reference proteome</keyword>
<dbReference type="CDD" id="cd06193">
    <property type="entry name" value="siderophore_interacting"/>
    <property type="match status" value="1"/>
</dbReference>
<sequence>MADQRQTRGPKPQVVMEVVAARRLGDHFVRLTLGGDGFASFQDKPATDKYIKLLFADPALELTPPYDMQELATRLAPEQMPVRRTYTVRRVDHAAGTIDVDFVIHGDEGLAGPWAANAAPGDVVCFMGPGGMYAPDPEADWHLLVGDESALPAISTALEAMDPAARGEAYLEVASAEDELELDAPAGIRVHWLHRGAAFTPQTTELVGAVVEGDWHAGDVQVFAHGERESMKQLRAHLTDVRGVDRKRMSLSAYWAYGRAEDAFQAEKREPVGQIFPEDEAAPAK</sequence>